<dbReference type="AlphaFoldDB" id="A0A8X7NH83"/>
<reference evidence="2" key="2">
    <citation type="journal article" date="2019" name="IMA Fungus">
        <title>Genome sequencing and comparison of five Tilletia species to identify candidate genes for the detection of regulated species infecting wheat.</title>
        <authorList>
            <person name="Nguyen H.D.T."/>
            <person name="Sultana T."/>
            <person name="Kesanakurti P."/>
            <person name="Hambleton S."/>
        </authorList>
    </citation>
    <scope>NUCLEOTIDE SEQUENCE</scope>
    <source>
        <strain evidence="2">DAOMC 236422</strain>
    </source>
</reference>
<feature type="chain" id="PRO_5036488724" evidence="1">
    <location>
        <begin position="22"/>
        <end position="412"/>
    </location>
</feature>
<evidence type="ECO:0000313" key="3">
    <source>
        <dbReference type="Proteomes" id="UP000078113"/>
    </source>
</evidence>
<reference evidence="2" key="1">
    <citation type="submission" date="2016-04" db="EMBL/GenBank/DDBJ databases">
        <authorList>
            <person name="Nguyen H.D."/>
            <person name="Samba Siva P."/>
            <person name="Cullis J."/>
            <person name="Levesque C.A."/>
            <person name="Hambleton S."/>
        </authorList>
    </citation>
    <scope>NUCLEOTIDE SEQUENCE</scope>
    <source>
        <strain evidence="2">DAOMC 236422</strain>
    </source>
</reference>
<gene>
    <name evidence="2" type="ORF">A4X09_0g488</name>
</gene>
<protein>
    <submittedName>
        <fullName evidence="2">Uncharacterized protein</fullName>
    </submittedName>
</protein>
<sequence length="412" mass="42381">MLIPSFKAILASIVLAGAAVAQTEGPYSLGLAPVDIEKSVLNTTLSCNVTAIGFFNLGSQSIGFGVAANLPNRASLNQPFYITAGARLIVPKSLSILAGRFGARYYGGTVDSVTLNTAGATTASVEAAKGIAIPAAPLNQNGVSVLEVPGTGQSLMVGPIKASKAGEILLSFGQITSTIKTLDQNKNPTLITAKVVCPAQARPVSLAAVTVGGKASTAAIYPPYLFAYPTIPADKAVVLTGFNYDCDFEFFAGAIRVSFGVVKPANTQVKSGQPIVLSQGQANLILSDDLVGTITDLTATDNVVVTFNTFNLIASNATPAKQNIIPAGGIEYKNFIFQKGSSFNPDGGSFSIPPTAPRTPFSDIKFTAGTSGSTALISVGDASGTIEFPDFDVKFTCKAPSPAPAILAFDIQ</sequence>
<dbReference type="Proteomes" id="UP000078113">
    <property type="component" value="Unassembled WGS sequence"/>
</dbReference>
<keyword evidence="3" id="KW-1185">Reference proteome</keyword>
<dbReference type="EMBL" id="LWDG02000009">
    <property type="protein sequence ID" value="KAE8271866.1"/>
    <property type="molecule type" value="Genomic_DNA"/>
</dbReference>
<comment type="caution">
    <text evidence="2">The sequence shown here is derived from an EMBL/GenBank/DDBJ whole genome shotgun (WGS) entry which is preliminary data.</text>
</comment>
<organism evidence="2 3">
    <name type="scientific">Tilletia walkeri</name>
    <dbReference type="NCBI Taxonomy" id="117179"/>
    <lineage>
        <taxon>Eukaryota</taxon>
        <taxon>Fungi</taxon>
        <taxon>Dikarya</taxon>
        <taxon>Basidiomycota</taxon>
        <taxon>Ustilaginomycotina</taxon>
        <taxon>Exobasidiomycetes</taxon>
        <taxon>Tilletiales</taxon>
        <taxon>Tilletiaceae</taxon>
        <taxon>Tilletia</taxon>
    </lineage>
</organism>
<name>A0A8X7NH83_9BASI</name>
<proteinExistence type="predicted"/>
<evidence type="ECO:0000256" key="1">
    <source>
        <dbReference type="SAM" id="SignalP"/>
    </source>
</evidence>
<keyword evidence="1" id="KW-0732">Signal</keyword>
<feature type="signal peptide" evidence="1">
    <location>
        <begin position="1"/>
        <end position="21"/>
    </location>
</feature>
<evidence type="ECO:0000313" key="2">
    <source>
        <dbReference type="EMBL" id="KAE8271866.1"/>
    </source>
</evidence>
<accession>A0A8X7NH83</accession>